<proteinExistence type="inferred from homology"/>
<dbReference type="PANTHER" id="PTHR40765">
    <property type="entry name" value="ESX-2 SECRETION SYSTEM ATPASE ECCB2"/>
    <property type="match status" value="1"/>
</dbReference>
<comment type="caution">
    <text evidence="12">The sequence shown here is derived from an EMBL/GenBank/DDBJ whole genome shotgun (WGS) entry which is preliminary data.</text>
</comment>
<dbReference type="EMBL" id="NGAF01000022">
    <property type="protein sequence ID" value="OXR41194.1"/>
    <property type="molecule type" value="Genomic_DNA"/>
</dbReference>
<evidence type="ECO:0000256" key="8">
    <source>
        <dbReference type="ARBA" id="ARBA00022989"/>
    </source>
</evidence>
<dbReference type="Gene3D" id="2.40.50.910">
    <property type="entry name" value="Type VII secretion system EccB, repeat 3 domain"/>
    <property type="match status" value="1"/>
</dbReference>
<evidence type="ECO:0000256" key="9">
    <source>
        <dbReference type="ARBA" id="ARBA00023136"/>
    </source>
</evidence>
<dbReference type="RefSeq" id="WP_094027789.1">
    <property type="nucleotide sequence ID" value="NZ_NGAF01000022.1"/>
</dbReference>
<accession>A0A231GX47</accession>
<keyword evidence="6" id="KW-0378">Hydrolase</keyword>
<dbReference type="NCBIfam" id="TIGR03919">
    <property type="entry name" value="T7SS_EccB"/>
    <property type="match status" value="1"/>
</dbReference>
<evidence type="ECO:0000256" key="7">
    <source>
        <dbReference type="ARBA" id="ARBA00022840"/>
    </source>
</evidence>
<evidence type="ECO:0000256" key="10">
    <source>
        <dbReference type="SAM" id="MobiDB-lite"/>
    </source>
</evidence>
<dbReference type="Pfam" id="PF05108">
    <property type="entry name" value="T7SS_ESX1_EccB"/>
    <property type="match status" value="1"/>
</dbReference>
<comment type="subcellular location">
    <subcellularLocation>
        <location evidence="1">Cell membrane</location>
        <topology evidence="1">Single-pass membrane protein</topology>
    </subcellularLocation>
</comment>
<gene>
    <name evidence="12" type="primary">eccB3_3</name>
    <name evidence="12" type="ORF">B7C42_06790</name>
</gene>
<evidence type="ECO:0000256" key="4">
    <source>
        <dbReference type="ARBA" id="ARBA00022692"/>
    </source>
</evidence>
<organism evidence="12 13">
    <name type="scientific">Nocardia cerradoensis</name>
    <dbReference type="NCBI Taxonomy" id="85688"/>
    <lineage>
        <taxon>Bacteria</taxon>
        <taxon>Bacillati</taxon>
        <taxon>Actinomycetota</taxon>
        <taxon>Actinomycetes</taxon>
        <taxon>Mycobacteriales</taxon>
        <taxon>Nocardiaceae</taxon>
        <taxon>Nocardia</taxon>
    </lineage>
</organism>
<keyword evidence="13" id="KW-1185">Reference proteome</keyword>
<dbReference type="GO" id="GO:0005524">
    <property type="term" value="F:ATP binding"/>
    <property type="evidence" value="ECO:0007669"/>
    <property type="project" value="UniProtKB-KW"/>
</dbReference>
<dbReference type="GO" id="GO:0016787">
    <property type="term" value="F:hydrolase activity"/>
    <property type="evidence" value="ECO:0007669"/>
    <property type="project" value="UniProtKB-KW"/>
</dbReference>
<feature type="region of interest" description="Disordered" evidence="10">
    <location>
        <begin position="501"/>
        <end position="521"/>
    </location>
</feature>
<keyword evidence="3" id="KW-1003">Cell membrane</keyword>
<keyword evidence="7" id="KW-0067">ATP-binding</keyword>
<evidence type="ECO:0000256" key="2">
    <source>
        <dbReference type="ARBA" id="ARBA00008149"/>
    </source>
</evidence>
<protein>
    <submittedName>
        <fullName evidence="12">ESX-3 secretion system protein EccB3</fullName>
    </submittedName>
</protein>
<dbReference type="GO" id="GO:0005576">
    <property type="term" value="C:extracellular region"/>
    <property type="evidence" value="ECO:0007669"/>
    <property type="project" value="TreeGrafter"/>
</dbReference>
<keyword evidence="5" id="KW-0547">Nucleotide-binding</keyword>
<evidence type="ECO:0000256" key="11">
    <source>
        <dbReference type="SAM" id="Phobius"/>
    </source>
</evidence>
<evidence type="ECO:0000256" key="3">
    <source>
        <dbReference type="ARBA" id="ARBA00022475"/>
    </source>
</evidence>
<evidence type="ECO:0000313" key="12">
    <source>
        <dbReference type="EMBL" id="OXR41194.1"/>
    </source>
</evidence>
<dbReference type="InterPro" id="IPR007795">
    <property type="entry name" value="T7SS_EccB"/>
</dbReference>
<evidence type="ECO:0000313" key="13">
    <source>
        <dbReference type="Proteomes" id="UP000215506"/>
    </source>
</evidence>
<name>A0A231GX47_9NOCA</name>
<evidence type="ECO:0000256" key="1">
    <source>
        <dbReference type="ARBA" id="ARBA00004162"/>
    </source>
</evidence>
<dbReference type="InterPro" id="IPR042485">
    <property type="entry name" value="T7SS_EccB_R3"/>
</dbReference>
<keyword evidence="8 11" id="KW-1133">Transmembrane helix</keyword>
<feature type="transmembrane region" description="Helical" evidence="11">
    <location>
        <begin position="43"/>
        <end position="65"/>
    </location>
</feature>
<evidence type="ECO:0000256" key="5">
    <source>
        <dbReference type="ARBA" id="ARBA00022741"/>
    </source>
</evidence>
<reference evidence="12 13" key="1">
    <citation type="submission" date="2017-07" db="EMBL/GenBank/DDBJ databases">
        <title>First draft Genome Sequence of Nocardia cerradoensis isolated from human infection.</title>
        <authorList>
            <person name="Carrasco G."/>
        </authorList>
    </citation>
    <scope>NUCLEOTIDE SEQUENCE [LARGE SCALE GENOMIC DNA]</scope>
    <source>
        <strain evidence="12 13">CNM20130759</strain>
    </source>
</reference>
<keyword evidence="9 11" id="KW-0472">Membrane</keyword>
<dbReference type="PANTHER" id="PTHR40765:SF2">
    <property type="entry name" value="ESX-2 SECRETION SYSTEM ATPASE ECCB2"/>
    <property type="match status" value="1"/>
</dbReference>
<sequence>MARFRVVTKHQISGWRFLLRRIEHALVRREVSMIDDPQRGRSTALSIGIALACVVVAGAAVMAFFKPAKQVGNADIVADKNSGALYVKVAGRLHPALNLTSARLISGKAADPVPVSQQELDKYPRGPWVGIPGAPDSIVGSTDSDSSWTVCDTTRTGADAPIDRTTGLPTTAGSAVVTTAIGGPLTVDDETTHALSGDQARLLRNGSITWLVYDDRDKGVVRAAIDLRDSAVTLALGIDATMPIPQASRGLIEAIPEMPPLRVPDVPGAGGVTTLSSGLSVPVGSVLSVSSPDRPSSYYLASQSGLVQISAVLAAVVRNADSHGTATTMAVGPDVVAANLRPGTWPGTEDYPARAVQIVDANRYGVTCYHWSRGGRDPNASTQVLYGRRLPLTAEQQTRIVGLVTAPASHGATADTAYLPGGTGRFVQVTGADPASPLRESLYWISDSGVRYGIDVAPGAIGDQTLAALGLRAPLPAPWSVVSLFAVGPVLSQRDARVQHDGIPSDKSAVGLPQQSEGGGP</sequence>
<evidence type="ECO:0000256" key="6">
    <source>
        <dbReference type="ARBA" id="ARBA00022801"/>
    </source>
</evidence>
<dbReference type="GO" id="GO:0005886">
    <property type="term" value="C:plasma membrane"/>
    <property type="evidence" value="ECO:0007669"/>
    <property type="project" value="UniProtKB-SubCell"/>
</dbReference>
<dbReference type="AlphaFoldDB" id="A0A231GX47"/>
<comment type="similarity">
    <text evidence="2">Belongs to the EccB family.</text>
</comment>
<dbReference type="Gene3D" id="3.30.2390.20">
    <property type="entry name" value="Type VII secretion system EccB, repeat 1 domain"/>
    <property type="match status" value="1"/>
</dbReference>
<dbReference type="Proteomes" id="UP000215506">
    <property type="component" value="Unassembled WGS sequence"/>
</dbReference>
<dbReference type="InterPro" id="IPR044857">
    <property type="entry name" value="T7SS_EccB_R1"/>
</dbReference>
<keyword evidence="4 11" id="KW-0812">Transmembrane</keyword>